<protein>
    <submittedName>
        <fullName evidence="2">Dolichyl-phosphate-mannose-protein mannosyltransferase</fullName>
    </submittedName>
</protein>
<dbReference type="OrthoDB" id="1405652at2"/>
<keyword evidence="1" id="KW-0812">Transmembrane</keyword>
<feature type="transmembrane region" description="Helical" evidence="1">
    <location>
        <begin position="85"/>
        <end position="106"/>
    </location>
</feature>
<keyword evidence="1" id="KW-0472">Membrane</keyword>
<feature type="transmembrane region" description="Helical" evidence="1">
    <location>
        <begin position="138"/>
        <end position="154"/>
    </location>
</feature>
<feature type="transmembrane region" description="Helical" evidence="1">
    <location>
        <begin position="350"/>
        <end position="367"/>
    </location>
</feature>
<keyword evidence="2" id="KW-0328">Glycosyltransferase</keyword>
<dbReference type="EMBL" id="FQZI01000001">
    <property type="protein sequence ID" value="SHI48225.1"/>
    <property type="molecule type" value="Genomic_DNA"/>
</dbReference>
<feature type="transmembrane region" description="Helical" evidence="1">
    <location>
        <begin position="204"/>
        <end position="221"/>
    </location>
</feature>
<keyword evidence="2" id="KW-0808">Transferase</keyword>
<feature type="transmembrane region" description="Helical" evidence="1">
    <location>
        <begin position="7"/>
        <end position="27"/>
    </location>
</feature>
<dbReference type="Proteomes" id="UP000184488">
    <property type="component" value="Unassembled WGS sequence"/>
</dbReference>
<evidence type="ECO:0000256" key="1">
    <source>
        <dbReference type="SAM" id="Phobius"/>
    </source>
</evidence>
<evidence type="ECO:0000313" key="2">
    <source>
        <dbReference type="EMBL" id="SHI48225.1"/>
    </source>
</evidence>
<feature type="transmembrane region" description="Helical" evidence="1">
    <location>
        <begin position="297"/>
        <end position="314"/>
    </location>
</feature>
<keyword evidence="3" id="KW-1185">Reference proteome</keyword>
<accession>A0A1M6BHP0</accession>
<feature type="transmembrane region" description="Helical" evidence="1">
    <location>
        <begin position="112"/>
        <end position="131"/>
    </location>
</feature>
<dbReference type="STRING" id="415425.SAMN05444363_0767"/>
<feature type="transmembrane region" description="Helical" evidence="1">
    <location>
        <begin position="262"/>
        <end position="285"/>
    </location>
</feature>
<proteinExistence type="predicted"/>
<feature type="transmembrane region" description="Helical" evidence="1">
    <location>
        <begin position="60"/>
        <end position="78"/>
    </location>
</feature>
<organism evidence="2 3">
    <name type="scientific">Flavobacterium terrae</name>
    <dbReference type="NCBI Taxonomy" id="415425"/>
    <lineage>
        <taxon>Bacteria</taxon>
        <taxon>Pseudomonadati</taxon>
        <taxon>Bacteroidota</taxon>
        <taxon>Flavobacteriia</taxon>
        <taxon>Flavobacteriales</taxon>
        <taxon>Flavobacteriaceae</taxon>
        <taxon>Flavobacterium</taxon>
    </lineage>
</organism>
<keyword evidence="1" id="KW-1133">Transmembrane helix</keyword>
<feature type="transmembrane region" description="Helical" evidence="1">
    <location>
        <begin position="320"/>
        <end position="338"/>
    </location>
</feature>
<feature type="transmembrane region" description="Helical" evidence="1">
    <location>
        <begin position="166"/>
        <end position="192"/>
    </location>
</feature>
<sequence>MFKQKTLLIVLNFISILIILILIRFIFKFDGLYGQDSYEYLRYTIALKNYYQTCINPGDYFWPLYYPILGSLLSFFVKSDVALQLISITSLIITSLYISKTIVLLNENKKHIPFYVFAFFCLSPIVFKIGVSSMSDMLSTLFIILFFYNGLVYSKKNKVSNLYYALIFGISAIMTRYAAFVVISPFGLYLIYLFIKRKENLKHVFVFIFIVCLLFLPHLIIRQNNSTEFLNHNWLKDWSVTNFYKNSFTTADGTSYNLLPNILYAFSSVYHPLYFLFGVAFIPFFIKANKFSIEVKILILSVSAYSFFLAGIPFQNNRFLLLSFPLIIIILFSGFNFVFDKFSNISVQKVAMFIVITIQLILCYFSLKPILERNHLEREIAYKLENYQNKTLYSFDLDIALQGRGLNFDYKNLWIEEYRTFPNDAFILFHPTKFEKQWKDKNPIINWNNLINNYNLKVVHNLPEGWVLYKIISKKQSI</sequence>
<dbReference type="GO" id="GO:0016757">
    <property type="term" value="F:glycosyltransferase activity"/>
    <property type="evidence" value="ECO:0007669"/>
    <property type="project" value="UniProtKB-KW"/>
</dbReference>
<evidence type="ECO:0000313" key="3">
    <source>
        <dbReference type="Proteomes" id="UP000184488"/>
    </source>
</evidence>
<dbReference type="RefSeq" id="WP_073308732.1">
    <property type="nucleotide sequence ID" value="NZ_FQZI01000001.1"/>
</dbReference>
<name>A0A1M6BHP0_9FLAO</name>
<dbReference type="AlphaFoldDB" id="A0A1M6BHP0"/>
<gene>
    <name evidence="2" type="ORF">SAMN05444363_0767</name>
</gene>
<reference evidence="3" key="1">
    <citation type="submission" date="2016-11" db="EMBL/GenBank/DDBJ databases">
        <authorList>
            <person name="Varghese N."/>
            <person name="Submissions S."/>
        </authorList>
    </citation>
    <scope>NUCLEOTIDE SEQUENCE [LARGE SCALE GENOMIC DNA]</scope>
    <source>
        <strain evidence="3">DSM 18829</strain>
    </source>
</reference>